<dbReference type="AlphaFoldDB" id="A0A068WAZ2"/>
<dbReference type="WBParaSite" id="EgrG_000798400">
    <property type="protein sequence ID" value="EgrG_000798400"/>
    <property type="gene ID" value="EgrG_000798400"/>
</dbReference>
<dbReference type="EMBL" id="LK028576">
    <property type="protein sequence ID" value="CDS15585.1"/>
    <property type="molecule type" value="Genomic_DNA"/>
</dbReference>
<reference evidence="1 2" key="1">
    <citation type="journal article" date="2013" name="Nature">
        <title>The genomes of four tapeworm species reveal adaptations to parasitism.</title>
        <authorList>
            <person name="Tsai I.J."/>
            <person name="Zarowiecki M."/>
            <person name="Holroyd N."/>
            <person name="Garciarrubio A."/>
            <person name="Sanchez-Flores A."/>
            <person name="Brooks K.L."/>
            <person name="Tracey A."/>
            <person name="Bobes R.J."/>
            <person name="Fragoso G."/>
            <person name="Sciutto E."/>
            <person name="Aslett M."/>
            <person name="Beasley H."/>
            <person name="Bennett H.M."/>
            <person name="Cai J."/>
            <person name="Camicia F."/>
            <person name="Clark R."/>
            <person name="Cucher M."/>
            <person name="De Silva N."/>
            <person name="Day T.A."/>
            <person name="Deplazes P."/>
            <person name="Estrada K."/>
            <person name="Fernandez C."/>
            <person name="Holland P.W."/>
            <person name="Hou J."/>
            <person name="Hu S."/>
            <person name="Huckvale T."/>
            <person name="Hung S.S."/>
            <person name="Kamenetzky L."/>
            <person name="Keane J.A."/>
            <person name="Kiss F."/>
            <person name="Koziol U."/>
            <person name="Lambert O."/>
            <person name="Liu K."/>
            <person name="Luo X."/>
            <person name="Luo Y."/>
            <person name="Macchiaroli N."/>
            <person name="Nichol S."/>
            <person name="Paps J."/>
            <person name="Parkinson J."/>
            <person name="Pouchkina-Stantcheva N."/>
            <person name="Riddiford N."/>
            <person name="Rosenzvit M."/>
            <person name="Salinas G."/>
            <person name="Wasmuth J.D."/>
            <person name="Zamanian M."/>
            <person name="Zheng Y."/>
            <person name="Cai X."/>
            <person name="Soberon X."/>
            <person name="Olson P.D."/>
            <person name="Laclette J.P."/>
            <person name="Brehm K."/>
            <person name="Berriman M."/>
            <person name="Garciarrubio A."/>
            <person name="Bobes R.J."/>
            <person name="Fragoso G."/>
            <person name="Sanchez-Flores A."/>
            <person name="Estrada K."/>
            <person name="Cevallos M.A."/>
            <person name="Morett E."/>
            <person name="Gonzalez V."/>
            <person name="Portillo T."/>
            <person name="Ochoa-Leyva A."/>
            <person name="Jose M.V."/>
            <person name="Sciutto E."/>
            <person name="Landa A."/>
            <person name="Jimenez L."/>
            <person name="Valdes V."/>
            <person name="Carrero J.C."/>
            <person name="Larralde C."/>
            <person name="Morales-Montor J."/>
            <person name="Limon-Lason J."/>
            <person name="Soberon X."/>
            <person name="Laclette J.P."/>
        </authorList>
    </citation>
    <scope>NUCLEOTIDE SEQUENCE [LARGE SCALE GENOMIC DNA]</scope>
</reference>
<evidence type="ECO:0000313" key="3">
    <source>
        <dbReference type="WBParaSite" id="EgrG_000798400"/>
    </source>
</evidence>
<accession>A0A068WAZ2</accession>
<reference evidence="3" key="3">
    <citation type="submission" date="2020-10" db="UniProtKB">
        <authorList>
            <consortium name="WormBaseParasite"/>
        </authorList>
    </citation>
    <scope>IDENTIFICATION</scope>
</reference>
<organism evidence="1">
    <name type="scientific">Echinococcus granulosus</name>
    <name type="common">Hydatid tapeworm</name>
    <dbReference type="NCBI Taxonomy" id="6210"/>
    <lineage>
        <taxon>Eukaryota</taxon>
        <taxon>Metazoa</taxon>
        <taxon>Spiralia</taxon>
        <taxon>Lophotrochozoa</taxon>
        <taxon>Platyhelminthes</taxon>
        <taxon>Cestoda</taxon>
        <taxon>Eucestoda</taxon>
        <taxon>Cyclophyllidea</taxon>
        <taxon>Taeniidae</taxon>
        <taxon>Echinococcus</taxon>
        <taxon>Echinococcus granulosus group</taxon>
    </lineage>
</organism>
<protein>
    <submittedName>
        <fullName evidence="1 3">Uncharacterized protein</fullName>
    </submittedName>
</protein>
<evidence type="ECO:0000313" key="2">
    <source>
        <dbReference type="Proteomes" id="UP000492820"/>
    </source>
</evidence>
<reference evidence="1" key="2">
    <citation type="submission" date="2014-06" db="EMBL/GenBank/DDBJ databases">
        <authorList>
            <person name="Aslett M."/>
        </authorList>
    </citation>
    <scope>NUCLEOTIDE SEQUENCE</scope>
</reference>
<sequence length="52" mass="6537">MLYHFLQQRYFKSVLTYILRKHNKLFNFNRLFHDGKLENNLDQYIIVVLMLF</sequence>
<gene>
    <name evidence="1" type="ORF">EgrG_000798400</name>
</gene>
<dbReference type="Proteomes" id="UP000492820">
    <property type="component" value="Unassembled WGS sequence"/>
</dbReference>
<name>A0A068WAZ2_ECHGR</name>
<proteinExistence type="predicted"/>
<evidence type="ECO:0000313" key="1">
    <source>
        <dbReference type="EMBL" id="CDS15585.1"/>
    </source>
</evidence>